<accession>A0A0D0DAU3</accession>
<keyword evidence="2" id="KW-1185">Reference proteome</keyword>
<dbReference type="Proteomes" id="UP000054538">
    <property type="component" value="Unassembled WGS sequence"/>
</dbReference>
<sequence length="77" mass="8304">KYIHNGSVTPQQLPDETTNEIAQFLAFTQHVEMILSPSLVSAPLLTNPQILTHSQVNVGGGVNLFSEGNVETGVNLF</sequence>
<reference evidence="1 2" key="1">
    <citation type="submission" date="2014-04" db="EMBL/GenBank/DDBJ databases">
        <authorList>
            <consortium name="DOE Joint Genome Institute"/>
            <person name="Kuo A."/>
            <person name="Kohler A."/>
            <person name="Jargeat P."/>
            <person name="Nagy L.G."/>
            <person name="Floudas D."/>
            <person name="Copeland A."/>
            <person name="Barry K.W."/>
            <person name="Cichocki N."/>
            <person name="Veneault-Fourrey C."/>
            <person name="LaButti K."/>
            <person name="Lindquist E.A."/>
            <person name="Lipzen A."/>
            <person name="Lundell T."/>
            <person name="Morin E."/>
            <person name="Murat C."/>
            <person name="Sun H."/>
            <person name="Tunlid A."/>
            <person name="Henrissat B."/>
            <person name="Grigoriev I.V."/>
            <person name="Hibbett D.S."/>
            <person name="Martin F."/>
            <person name="Nordberg H.P."/>
            <person name="Cantor M.N."/>
            <person name="Hua S.X."/>
        </authorList>
    </citation>
    <scope>NUCLEOTIDE SEQUENCE [LARGE SCALE GENOMIC DNA]</scope>
    <source>
        <strain evidence="1 2">Ve08.2h10</strain>
    </source>
</reference>
<dbReference type="OrthoDB" id="2658733at2759"/>
<dbReference type="AlphaFoldDB" id="A0A0D0DAU3"/>
<evidence type="ECO:0000313" key="1">
    <source>
        <dbReference type="EMBL" id="KIK77684.1"/>
    </source>
</evidence>
<dbReference type="STRING" id="930991.A0A0D0DAU3"/>
<feature type="non-terminal residue" evidence="1">
    <location>
        <position position="1"/>
    </location>
</feature>
<dbReference type="HOGENOM" id="CLU_2644740_0_0_1"/>
<dbReference type="EMBL" id="KN826880">
    <property type="protein sequence ID" value="KIK77684.1"/>
    <property type="molecule type" value="Genomic_DNA"/>
</dbReference>
<gene>
    <name evidence="1" type="ORF">PAXRUDRAFT_166077</name>
</gene>
<organism evidence="1 2">
    <name type="scientific">Paxillus rubicundulus Ve08.2h10</name>
    <dbReference type="NCBI Taxonomy" id="930991"/>
    <lineage>
        <taxon>Eukaryota</taxon>
        <taxon>Fungi</taxon>
        <taxon>Dikarya</taxon>
        <taxon>Basidiomycota</taxon>
        <taxon>Agaricomycotina</taxon>
        <taxon>Agaricomycetes</taxon>
        <taxon>Agaricomycetidae</taxon>
        <taxon>Boletales</taxon>
        <taxon>Paxilineae</taxon>
        <taxon>Paxillaceae</taxon>
        <taxon>Paxillus</taxon>
    </lineage>
</organism>
<proteinExistence type="predicted"/>
<dbReference type="InParanoid" id="A0A0D0DAU3"/>
<reference evidence="2" key="2">
    <citation type="submission" date="2015-01" db="EMBL/GenBank/DDBJ databases">
        <title>Evolutionary Origins and Diversification of the Mycorrhizal Mutualists.</title>
        <authorList>
            <consortium name="DOE Joint Genome Institute"/>
            <consortium name="Mycorrhizal Genomics Consortium"/>
            <person name="Kohler A."/>
            <person name="Kuo A."/>
            <person name="Nagy L.G."/>
            <person name="Floudas D."/>
            <person name="Copeland A."/>
            <person name="Barry K.W."/>
            <person name="Cichocki N."/>
            <person name="Veneault-Fourrey C."/>
            <person name="LaButti K."/>
            <person name="Lindquist E.A."/>
            <person name="Lipzen A."/>
            <person name="Lundell T."/>
            <person name="Morin E."/>
            <person name="Murat C."/>
            <person name="Riley R."/>
            <person name="Ohm R."/>
            <person name="Sun H."/>
            <person name="Tunlid A."/>
            <person name="Henrissat B."/>
            <person name="Grigoriev I.V."/>
            <person name="Hibbett D.S."/>
            <person name="Martin F."/>
        </authorList>
    </citation>
    <scope>NUCLEOTIDE SEQUENCE [LARGE SCALE GENOMIC DNA]</scope>
    <source>
        <strain evidence="2">Ve08.2h10</strain>
    </source>
</reference>
<name>A0A0D0DAU3_9AGAM</name>
<evidence type="ECO:0000313" key="2">
    <source>
        <dbReference type="Proteomes" id="UP000054538"/>
    </source>
</evidence>
<protein>
    <submittedName>
        <fullName evidence="1">Uncharacterized protein</fullName>
    </submittedName>
</protein>